<comment type="catalytic activity">
    <reaction evidence="5">
        <text>N,N-dimethyl-1,4-phenylenediamine + anthranilate + 2 NAD(+) = 2-(4-dimethylaminophenyl)diazenylbenzoate + 2 NADH + 2 H(+)</text>
        <dbReference type="Rhea" id="RHEA:55872"/>
        <dbReference type="ChEBI" id="CHEBI:15378"/>
        <dbReference type="ChEBI" id="CHEBI:15783"/>
        <dbReference type="ChEBI" id="CHEBI:16567"/>
        <dbReference type="ChEBI" id="CHEBI:57540"/>
        <dbReference type="ChEBI" id="CHEBI:57945"/>
        <dbReference type="ChEBI" id="CHEBI:71579"/>
        <dbReference type="EC" id="1.7.1.17"/>
    </reaction>
    <physiologicalReaction direction="right-to-left" evidence="5">
        <dbReference type="Rhea" id="RHEA:55874"/>
    </physiologicalReaction>
</comment>
<dbReference type="HAMAP" id="MF_01216">
    <property type="entry name" value="Azoreductase_type1"/>
    <property type="match status" value="1"/>
</dbReference>
<evidence type="ECO:0000313" key="9">
    <source>
        <dbReference type="Proteomes" id="UP000288028"/>
    </source>
</evidence>
<dbReference type="OrthoDB" id="9805013at2"/>
<dbReference type="Proteomes" id="UP000288028">
    <property type="component" value="Unassembled WGS sequence"/>
</dbReference>
<organism evidence="8 9">
    <name type="scientific">Vagococcus carniphilus</name>
    <dbReference type="NCBI Taxonomy" id="218144"/>
    <lineage>
        <taxon>Bacteria</taxon>
        <taxon>Bacillati</taxon>
        <taxon>Bacillota</taxon>
        <taxon>Bacilli</taxon>
        <taxon>Lactobacillales</taxon>
        <taxon>Enterococcaceae</taxon>
        <taxon>Vagococcus</taxon>
    </lineage>
</organism>
<keyword evidence="1 6" id="KW-0285">Flavoprotein</keyword>
<comment type="caution">
    <text evidence="6">Lacks conserved residue(s) required for the propagation of feature annotation.</text>
</comment>
<comment type="catalytic activity">
    <reaction evidence="6">
        <text>2 a quinone + NADH + H(+) = 2 a 1,4-benzosemiquinone + NAD(+)</text>
        <dbReference type="Rhea" id="RHEA:65952"/>
        <dbReference type="ChEBI" id="CHEBI:15378"/>
        <dbReference type="ChEBI" id="CHEBI:57540"/>
        <dbReference type="ChEBI" id="CHEBI:57945"/>
        <dbReference type="ChEBI" id="CHEBI:132124"/>
        <dbReference type="ChEBI" id="CHEBI:134225"/>
    </reaction>
</comment>
<dbReference type="GO" id="GO:0016655">
    <property type="term" value="F:oxidoreductase activity, acting on NAD(P)H, quinone or similar compound as acceptor"/>
    <property type="evidence" value="ECO:0007669"/>
    <property type="project" value="InterPro"/>
</dbReference>
<comment type="caution">
    <text evidence="8">The sequence shown here is derived from an EMBL/GenBank/DDBJ whole genome shotgun (WGS) entry which is preliminary data.</text>
</comment>
<keyword evidence="9" id="KW-1185">Reference proteome</keyword>
<dbReference type="EC" id="1.7.1.17" evidence="6"/>
<dbReference type="GO" id="GO:0010181">
    <property type="term" value="F:FMN binding"/>
    <property type="evidence" value="ECO:0007669"/>
    <property type="project" value="UniProtKB-UniRule"/>
</dbReference>
<reference evidence="8 9" key="1">
    <citation type="submission" date="2017-05" db="EMBL/GenBank/DDBJ databases">
        <title>Vagococcus spp. assemblies.</title>
        <authorList>
            <person name="Gulvik C.A."/>
        </authorList>
    </citation>
    <scope>NUCLEOTIDE SEQUENCE [LARGE SCALE GENOMIC DNA]</scope>
    <source>
        <strain evidence="8 9">SS1714</strain>
    </source>
</reference>
<dbReference type="SUPFAM" id="SSF52218">
    <property type="entry name" value="Flavoproteins"/>
    <property type="match status" value="1"/>
</dbReference>
<feature type="binding site" evidence="6">
    <location>
        <begin position="17"/>
        <end position="19"/>
    </location>
    <ligand>
        <name>FMN</name>
        <dbReference type="ChEBI" id="CHEBI:58210"/>
    </ligand>
</feature>
<dbReference type="Gene3D" id="3.40.50.360">
    <property type="match status" value="1"/>
</dbReference>
<dbReference type="InterPro" id="IPR023048">
    <property type="entry name" value="NADH:quinone_OxRdtase_FMN_depd"/>
</dbReference>
<dbReference type="Pfam" id="PF02525">
    <property type="entry name" value="Flavodoxin_2"/>
    <property type="match status" value="1"/>
</dbReference>
<sequence length="208" mass="23803">MANVLIIQAHPKTEDFSYSLTVADSFISTYKEKNPEDNVTIRNVYTDGVPPINDITFDAWLKLKQANSHDLSSIQQEMMTKHHDWLEEFINHDKYVFVNPMYNHFLPAEMKQYIDLVSVARKTFKYTEDGLVGLLPDRKVVHIQAAGGYYHPNHQTDLGAEYLKNTLNRFGCSEIDSIYIEGMSAQPEKAEDILNAAKEKAKLIANTF</sequence>
<feature type="domain" description="Flavodoxin-like fold" evidence="7">
    <location>
        <begin position="3"/>
        <end position="201"/>
    </location>
</feature>
<evidence type="ECO:0000256" key="1">
    <source>
        <dbReference type="ARBA" id="ARBA00022630"/>
    </source>
</evidence>
<protein>
    <recommendedName>
        <fullName evidence="6">FMN dependent NADH:quinone oxidoreductase</fullName>
        <ecNumber evidence="6">1.6.5.-</ecNumber>
    </recommendedName>
    <alternativeName>
        <fullName evidence="6">Azo-dye reductase</fullName>
    </alternativeName>
    <alternativeName>
        <fullName evidence="6">FMN-dependent NADH-azo compound oxidoreductase</fullName>
    </alternativeName>
    <alternativeName>
        <fullName evidence="6">FMN-dependent NADH-azoreductase</fullName>
        <ecNumber evidence="6">1.7.1.17</ecNumber>
    </alternativeName>
</protein>
<dbReference type="PANTHER" id="PTHR43741:SF7">
    <property type="entry name" value="FMN-DEPENDENT NADH:QUINONE OXIDOREDUCTASE"/>
    <property type="match status" value="1"/>
</dbReference>
<comment type="subunit">
    <text evidence="6">Homodimer.</text>
</comment>
<evidence type="ECO:0000256" key="6">
    <source>
        <dbReference type="HAMAP-Rule" id="MF_01216"/>
    </source>
</evidence>
<evidence type="ECO:0000313" key="8">
    <source>
        <dbReference type="EMBL" id="RSU16751.1"/>
    </source>
</evidence>
<dbReference type="PANTHER" id="PTHR43741">
    <property type="entry name" value="FMN-DEPENDENT NADH-AZOREDUCTASE 1"/>
    <property type="match status" value="1"/>
</dbReference>
<dbReference type="RefSeq" id="WP_126790886.1">
    <property type="nucleotide sequence ID" value="NZ_CP060720.1"/>
</dbReference>
<dbReference type="AlphaFoldDB" id="A0A430B8V5"/>
<comment type="cofactor">
    <cofactor evidence="6">
        <name>FMN</name>
        <dbReference type="ChEBI" id="CHEBI:58210"/>
    </cofactor>
    <text evidence="6">Binds 1 FMN per subunit.</text>
</comment>
<dbReference type="GO" id="GO:0016652">
    <property type="term" value="F:oxidoreductase activity, acting on NAD(P)H as acceptor"/>
    <property type="evidence" value="ECO:0007669"/>
    <property type="project" value="UniProtKB-UniRule"/>
</dbReference>
<keyword evidence="4 6" id="KW-0520">NAD</keyword>
<comment type="similarity">
    <text evidence="6">Belongs to the azoreductase type 1 family.</text>
</comment>
<evidence type="ECO:0000256" key="4">
    <source>
        <dbReference type="ARBA" id="ARBA00023027"/>
    </source>
</evidence>
<dbReference type="GeneID" id="95579894"/>
<dbReference type="InterPro" id="IPR029039">
    <property type="entry name" value="Flavoprotein-like_sf"/>
</dbReference>
<comment type="function">
    <text evidence="6">Also exhibits azoreductase activity. Catalyzes the reductive cleavage of the azo bond in aromatic azo compounds to the corresponding amines.</text>
</comment>
<proteinExistence type="inferred from homology"/>
<name>A0A430B8V5_9ENTE</name>
<evidence type="ECO:0000256" key="5">
    <source>
        <dbReference type="ARBA" id="ARBA00048542"/>
    </source>
</evidence>
<dbReference type="GO" id="GO:0009055">
    <property type="term" value="F:electron transfer activity"/>
    <property type="evidence" value="ECO:0007669"/>
    <property type="project" value="UniProtKB-UniRule"/>
</dbReference>
<accession>A0A430B8V5</accession>
<evidence type="ECO:0000256" key="2">
    <source>
        <dbReference type="ARBA" id="ARBA00022643"/>
    </source>
</evidence>
<dbReference type="InterPro" id="IPR003680">
    <property type="entry name" value="Flavodoxin_fold"/>
</dbReference>
<comment type="function">
    <text evidence="6">Quinone reductase that provides resistance to thiol-specific stress caused by electrophilic quinones.</text>
</comment>
<evidence type="ECO:0000256" key="3">
    <source>
        <dbReference type="ARBA" id="ARBA00023002"/>
    </source>
</evidence>
<evidence type="ECO:0000259" key="7">
    <source>
        <dbReference type="Pfam" id="PF02525"/>
    </source>
</evidence>
<dbReference type="EMBL" id="NGKB01000001">
    <property type="protein sequence ID" value="RSU16751.1"/>
    <property type="molecule type" value="Genomic_DNA"/>
</dbReference>
<dbReference type="InterPro" id="IPR050104">
    <property type="entry name" value="FMN-dep_NADH:Q_OxRdtase_AzoR1"/>
</dbReference>
<dbReference type="EC" id="1.6.5.-" evidence="6"/>
<keyword evidence="3 6" id="KW-0560">Oxidoreductase</keyword>
<gene>
    <name evidence="6" type="primary">azoR</name>
    <name evidence="8" type="ORF">CBF28_00775</name>
</gene>
<keyword evidence="2 6" id="KW-0288">FMN</keyword>